<sequence>ANWLALLRNEQFEEDLDSIAIHPVTNQDAKWPLLQIFQDDIEQPDS</sequence>
<comment type="caution">
    <text evidence="1">The sequence shown here is derived from an EMBL/GenBank/DDBJ whole genome shotgun (WGS) entry which is preliminary data.</text>
</comment>
<proteinExistence type="predicted"/>
<dbReference type="AlphaFoldDB" id="A0A9N9KBE8"/>
<gene>
    <name evidence="1" type="ORF">RFULGI_LOCUS19585</name>
</gene>
<protein>
    <submittedName>
        <fullName evidence="1">11307_t:CDS:1</fullName>
    </submittedName>
</protein>
<name>A0A9N9KBE8_9GLOM</name>
<reference evidence="1" key="1">
    <citation type="submission" date="2021-06" db="EMBL/GenBank/DDBJ databases">
        <authorList>
            <person name="Kallberg Y."/>
            <person name="Tangrot J."/>
            <person name="Rosling A."/>
        </authorList>
    </citation>
    <scope>NUCLEOTIDE SEQUENCE</scope>
    <source>
        <strain evidence="1">IN212</strain>
    </source>
</reference>
<feature type="non-terminal residue" evidence="1">
    <location>
        <position position="46"/>
    </location>
</feature>
<evidence type="ECO:0000313" key="1">
    <source>
        <dbReference type="EMBL" id="CAG8820301.1"/>
    </source>
</evidence>
<dbReference type="EMBL" id="CAJVPZ010098800">
    <property type="protein sequence ID" value="CAG8820301.1"/>
    <property type="molecule type" value="Genomic_DNA"/>
</dbReference>
<evidence type="ECO:0000313" key="2">
    <source>
        <dbReference type="Proteomes" id="UP000789396"/>
    </source>
</evidence>
<keyword evidence="2" id="KW-1185">Reference proteome</keyword>
<accession>A0A9N9KBE8</accession>
<organism evidence="1 2">
    <name type="scientific">Racocetra fulgida</name>
    <dbReference type="NCBI Taxonomy" id="60492"/>
    <lineage>
        <taxon>Eukaryota</taxon>
        <taxon>Fungi</taxon>
        <taxon>Fungi incertae sedis</taxon>
        <taxon>Mucoromycota</taxon>
        <taxon>Glomeromycotina</taxon>
        <taxon>Glomeromycetes</taxon>
        <taxon>Diversisporales</taxon>
        <taxon>Gigasporaceae</taxon>
        <taxon>Racocetra</taxon>
    </lineage>
</organism>
<dbReference type="Proteomes" id="UP000789396">
    <property type="component" value="Unassembled WGS sequence"/>
</dbReference>
<feature type="non-terminal residue" evidence="1">
    <location>
        <position position="1"/>
    </location>
</feature>